<dbReference type="InterPro" id="IPR042532">
    <property type="entry name" value="EXOC3/Sec6_C"/>
</dbReference>
<gene>
    <name evidence="5" type="ORF">ABL78_3232</name>
</gene>
<dbReference type="AlphaFoldDB" id="A0A0N1HY82"/>
<dbReference type="VEuPathDB" id="TriTrypDB:Lsey_0077_0210"/>
<evidence type="ECO:0000313" key="5">
    <source>
        <dbReference type="EMBL" id="KPI87694.1"/>
    </source>
</evidence>
<accession>A0A0N1HY82</accession>
<reference evidence="5 6" key="1">
    <citation type="journal article" date="2015" name="PLoS Pathog.">
        <title>Leptomonas seymouri: Adaptations to the Dixenous Life Cycle Analyzed by Genome Sequencing, Transcriptome Profiling and Co-infection with Leishmania donovani.</title>
        <authorList>
            <person name="Kraeva N."/>
            <person name="Butenko A."/>
            <person name="Hlavacova J."/>
            <person name="Kostygov A."/>
            <person name="Myskova J."/>
            <person name="Grybchuk D."/>
            <person name="Lestinova T."/>
            <person name="Votypka J."/>
            <person name="Volf P."/>
            <person name="Opperdoes F."/>
            <person name="Flegontov P."/>
            <person name="Lukes J."/>
            <person name="Yurchenko V."/>
        </authorList>
    </citation>
    <scope>NUCLEOTIDE SEQUENCE [LARGE SCALE GENOMIC DNA]</scope>
    <source>
        <strain evidence="5 6">ATCC 30220</strain>
    </source>
</reference>
<dbReference type="PANTHER" id="PTHR21292:SF1">
    <property type="entry name" value="EXOCYST COMPLEX COMPONENT 3"/>
    <property type="match status" value="1"/>
</dbReference>
<name>A0A0N1HY82_LEPSE</name>
<organism evidence="5 6">
    <name type="scientific">Leptomonas seymouri</name>
    <dbReference type="NCBI Taxonomy" id="5684"/>
    <lineage>
        <taxon>Eukaryota</taxon>
        <taxon>Discoba</taxon>
        <taxon>Euglenozoa</taxon>
        <taxon>Kinetoplastea</taxon>
        <taxon>Metakinetoplastina</taxon>
        <taxon>Trypanosomatida</taxon>
        <taxon>Trypanosomatidae</taxon>
        <taxon>Leishmaniinae</taxon>
        <taxon>Leptomonas</taxon>
    </lineage>
</organism>
<dbReference type="GO" id="GO:0006887">
    <property type="term" value="P:exocytosis"/>
    <property type="evidence" value="ECO:0007669"/>
    <property type="project" value="UniProtKB-KW"/>
</dbReference>
<evidence type="ECO:0000256" key="4">
    <source>
        <dbReference type="SAM" id="MobiDB-lite"/>
    </source>
</evidence>
<evidence type="ECO:0000256" key="3">
    <source>
        <dbReference type="ARBA" id="ARBA00022483"/>
    </source>
</evidence>
<sequence>MSRSISKGQQRATDVVSGSRNGFLMLPSSGPSGSGGGSVAADASRAAGSKDQFYTTEELLPYLTEEEIANLRQEVIGTINTELQLNTDLEVTVPRLLRSCQNESREVRRAMNSIASSQIVEAQRALQIVQQNYNKVQQLRELFLKQGSLIRGLGSDTLSYKHLRQLHYLRDNVSSVISWSEALREVRYGNLYVLVERQNFKSMYTRLRKLQLIRRTVITKAGVRYRSFQAVFEPYFEKLNVILTMFVSAVLKFLEEDAMIIAIQKALEDEPTDGAYAGGYVGIGAAAGSKAKSGDFEDAPPGPFESLRQCVAVCASEVEKPTFNFGSDGVETEPLINEDVIYAAVAKGVAQLWEEQIMQDVVDPIAQISVYLEQMKKVEPLLEAFELTLSPLSTNFSFFSLVVQAVHAEVMNVMNSYVDPGAEVEANGLIEASLFIQWYKEMMTTNNFTQYVDVSTIDEMSASFMTVAVGGLSEHLTRLCRACAMTVCNDPKGPTVLPTGMPITTGPVDMFTVLQQSLSGLNTAINVSVMRQIGKACADSIYAYLEECKQRSDFDYWEDNNASLPSPEAPDQWQQRRMLFLYAFCNDCTTIENSLDTIELKFASCWDYESPTGMDGGNSGGGGGGGDGDADNAGAADAAGENFATPFQKVQDALPMCALYYLDEITAQVERVVEGQWAKVFRPGEWYSDSTNPVQLIISTEADFIEEEFETMLQEQRSRKLIRQMLIRNVEKYMGTLMEFLADTLRNPKKNPVESWLTFVDCLQRDIDLSLDMWSHHLSDKQGGILDLAQRALEVCKALLTVRKPVDFEYLLQEKILDDFDDCPTFVIRFCLEVRPQEVDRDTLGRLMAVWTERTAYQRRDKRDIPVRDPKKPPSFFGAIDRSIADLEKHSGFFGRSVKKKRAAEQEQMVRQRKLTKRAAREAQQEAAAAATRKRGAMSLPKIKPSVVEVASLADVLK</sequence>
<protein>
    <recommendedName>
        <fullName evidence="7">Exocyst complex component Sec6</fullName>
    </recommendedName>
</protein>
<comment type="caution">
    <text evidence="5">The sequence shown here is derived from an EMBL/GenBank/DDBJ whole genome shotgun (WGS) entry which is preliminary data.</text>
</comment>
<dbReference type="OMA" id="LWEEQIM"/>
<evidence type="ECO:0000256" key="1">
    <source>
        <dbReference type="ARBA" id="ARBA00009447"/>
    </source>
</evidence>
<dbReference type="OrthoDB" id="277975at2759"/>
<comment type="similarity">
    <text evidence="1">Belongs to the SEC6 family.</text>
</comment>
<dbReference type="EMBL" id="LJSK01000077">
    <property type="protein sequence ID" value="KPI87694.1"/>
    <property type="molecule type" value="Genomic_DNA"/>
</dbReference>
<keyword evidence="6" id="KW-1185">Reference proteome</keyword>
<proteinExistence type="inferred from homology"/>
<dbReference type="GO" id="GO:0000145">
    <property type="term" value="C:exocyst"/>
    <property type="evidence" value="ECO:0007669"/>
    <property type="project" value="InterPro"/>
</dbReference>
<evidence type="ECO:0008006" key="7">
    <source>
        <dbReference type="Google" id="ProtNLM"/>
    </source>
</evidence>
<dbReference type="GO" id="GO:0051601">
    <property type="term" value="P:exocyst localization"/>
    <property type="evidence" value="ECO:0007669"/>
    <property type="project" value="TreeGrafter"/>
</dbReference>
<keyword evidence="2" id="KW-0813">Transport</keyword>
<dbReference type="Gene3D" id="1.10.357.70">
    <property type="entry name" value="Exocyst complex component Sec6, C-terminal domain"/>
    <property type="match status" value="1"/>
</dbReference>
<dbReference type="InterPro" id="IPR010326">
    <property type="entry name" value="EXOC3/Sec6"/>
</dbReference>
<evidence type="ECO:0000256" key="2">
    <source>
        <dbReference type="ARBA" id="ARBA00022448"/>
    </source>
</evidence>
<keyword evidence="3" id="KW-0268">Exocytosis</keyword>
<feature type="compositionally biased region" description="Polar residues" evidence="4">
    <location>
        <begin position="1"/>
        <end position="20"/>
    </location>
</feature>
<dbReference type="PANTHER" id="PTHR21292">
    <property type="entry name" value="EXOCYST COMPLEX COMPONENT SEC6-RELATED"/>
    <property type="match status" value="1"/>
</dbReference>
<evidence type="ECO:0000313" key="6">
    <source>
        <dbReference type="Proteomes" id="UP000038009"/>
    </source>
</evidence>
<feature type="region of interest" description="Disordered" evidence="4">
    <location>
        <begin position="1"/>
        <end position="47"/>
    </location>
</feature>
<dbReference type="GO" id="GO:0000149">
    <property type="term" value="F:SNARE binding"/>
    <property type="evidence" value="ECO:0007669"/>
    <property type="project" value="TreeGrafter"/>
</dbReference>
<dbReference type="Proteomes" id="UP000038009">
    <property type="component" value="Unassembled WGS sequence"/>
</dbReference>